<evidence type="ECO:0000313" key="4">
    <source>
        <dbReference type="Proteomes" id="UP000636956"/>
    </source>
</evidence>
<protein>
    <submittedName>
        <fullName evidence="3">Uncharacterized protein</fullName>
    </submittedName>
</protein>
<evidence type="ECO:0000256" key="1">
    <source>
        <dbReference type="SAM" id="MobiDB-lite"/>
    </source>
</evidence>
<reference evidence="3" key="1">
    <citation type="journal article" date="2014" name="Int. J. Syst. Evol. Microbiol.">
        <title>Complete genome sequence of Corynebacterium casei LMG S-19264T (=DSM 44701T), isolated from a smear-ripened cheese.</title>
        <authorList>
            <consortium name="US DOE Joint Genome Institute (JGI-PGF)"/>
            <person name="Walter F."/>
            <person name="Albersmeier A."/>
            <person name="Kalinowski J."/>
            <person name="Ruckert C."/>
        </authorList>
    </citation>
    <scope>NUCLEOTIDE SEQUENCE</scope>
    <source>
        <strain evidence="3">CGMCC 1.8984</strain>
    </source>
</reference>
<feature type="transmembrane region" description="Helical" evidence="2">
    <location>
        <begin position="267"/>
        <end position="287"/>
    </location>
</feature>
<dbReference type="AlphaFoldDB" id="A0A917UVA1"/>
<keyword evidence="2" id="KW-0472">Membrane</keyword>
<keyword evidence="2" id="KW-1133">Transmembrane helix</keyword>
<name>A0A917UVA1_9MICO</name>
<feature type="compositionally biased region" description="Low complexity" evidence="1">
    <location>
        <begin position="10"/>
        <end position="19"/>
    </location>
</feature>
<feature type="transmembrane region" description="Helical" evidence="2">
    <location>
        <begin position="200"/>
        <end position="222"/>
    </location>
</feature>
<comment type="caution">
    <text evidence="3">The sequence shown here is derived from an EMBL/GenBank/DDBJ whole genome shotgun (WGS) entry which is preliminary data.</text>
</comment>
<dbReference type="EMBL" id="BMMD01000019">
    <property type="protein sequence ID" value="GGJ88950.1"/>
    <property type="molecule type" value="Genomic_DNA"/>
</dbReference>
<proteinExistence type="predicted"/>
<keyword evidence="2" id="KW-0812">Transmembrane</keyword>
<organism evidence="3 4">
    <name type="scientific">Agromyces bauzanensis</name>
    <dbReference type="NCBI Taxonomy" id="1308924"/>
    <lineage>
        <taxon>Bacteria</taxon>
        <taxon>Bacillati</taxon>
        <taxon>Actinomycetota</taxon>
        <taxon>Actinomycetes</taxon>
        <taxon>Micrococcales</taxon>
        <taxon>Microbacteriaceae</taxon>
        <taxon>Agromyces</taxon>
    </lineage>
</organism>
<reference evidence="3" key="2">
    <citation type="submission" date="2020-09" db="EMBL/GenBank/DDBJ databases">
        <authorList>
            <person name="Sun Q."/>
            <person name="Zhou Y."/>
        </authorList>
    </citation>
    <scope>NUCLEOTIDE SEQUENCE</scope>
    <source>
        <strain evidence="3">CGMCC 1.8984</strain>
    </source>
</reference>
<feature type="transmembrane region" description="Helical" evidence="2">
    <location>
        <begin position="234"/>
        <end position="255"/>
    </location>
</feature>
<feature type="transmembrane region" description="Helical" evidence="2">
    <location>
        <begin position="167"/>
        <end position="188"/>
    </location>
</feature>
<evidence type="ECO:0000256" key="2">
    <source>
        <dbReference type="SAM" id="Phobius"/>
    </source>
</evidence>
<evidence type="ECO:0000313" key="3">
    <source>
        <dbReference type="EMBL" id="GGJ88950.1"/>
    </source>
</evidence>
<keyword evidence="4" id="KW-1185">Reference proteome</keyword>
<gene>
    <name evidence="3" type="ORF">GCM10011372_29390</name>
</gene>
<accession>A0A917UVA1</accession>
<feature type="transmembrane region" description="Helical" evidence="2">
    <location>
        <begin position="143"/>
        <end position="160"/>
    </location>
</feature>
<feature type="transmembrane region" description="Helical" evidence="2">
    <location>
        <begin position="101"/>
        <end position="123"/>
    </location>
</feature>
<dbReference type="Proteomes" id="UP000636956">
    <property type="component" value="Unassembled WGS sequence"/>
</dbReference>
<feature type="region of interest" description="Disordered" evidence="1">
    <location>
        <begin position="1"/>
        <end position="25"/>
    </location>
</feature>
<sequence length="296" mass="32093">MRMLAKGVTDAAPPAASVPDDLRPRRRCTAEQIRGSLPDPGWFGWRDLPGQRVSATTTFRSHLQCASFAATRNRRRPIMTERATEQGEFIVPDVPDVGLRVWALLTGTFLALASIGLLGFILFTDPTRGRVFPLSWLGDAQDLLNIAGSLSAVVTMALVAGRLRNAVVLSLTALSIVIVIGSALAAILRLAQVLVLVFPFVTWVPGFLALVAWGWVIAHTAWRVGRLGRGMLRFARWLALAEFLGLTLGTVGFLIPPGPAQTAVFSIAPLIVIVGAVLPVWWVLLAFRWRSSRATS</sequence>